<feature type="chain" id="PRO_5046943903" evidence="5">
    <location>
        <begin position="31"/>
        <end position="453"/>
    </location>
</feature>
<dbReference type="Gene3D" id="3.40.190.10">
    <property type="entry name" value="Periplasmic binding protein-like II"/>
    <property type="match status" value="1"/>
</dbReference>
<evidence type="ECO:0000313" key="6">
    <source>
        <dbReference type="EMBL" id="MDT0612135.1"/>
    </source>
</evidence>
<sequence>MRFRTRALWRGACAGTLGLALTLVTGCAQGAGAGGSSDTVTYWLWDPNQLPAYQACAKGFEKQHPGLRVRISQMGWNDYWTKLTAGFIAGTQPDVFTDHIQKFGQLADLDVLEPLDGLGLDDSAYQSGLAANWTGQDGRRYGTPKDWDTVALFYDKKRTEQAGLSAADLNSLSWNPRDGGSFEKAVARLTVDSKGRRGDEPGFDKRHVVTYGLATGGAGDADGQTTWSPFTASIGWTYTDRERWGTEYQYDSKTFQSVIKWYFGLAEKGYLAPFTDYGDSANPPNAQIASGRAALAFDGAWMLSTYAGLKDVEVGTAFTPTGPTGRRATMMNGLADSITKDARNKEGARAWVKYLASDACQETVGRYGIVLPATRAGTRTAVGAYAKKGIDVTAFTRPVTDRQHFTTFSFPITNYAADVLALMRPTMQDIYTNGAPVSDLTKTNKQINFLLGQ</sequence>
<evidence type="ECO:0000256" key="1">
    <source>
        <dbReference type="ARBA" id="ARBA00004196"/>
    </source>
</evidence>
<dbReference type="InterPro" id="IPR050490">
    <property type="entry name" value="Bact_solute-bd_prot1"/>
</dbReference>
<comment type="subcellular location">
    <subcellularLocation>
        <location evidence="1">Cell envelope</location>
    </subcellularLocation>
</comment>
<dbReference type="CDD" id="cd13585">
    <property type="entry name" value="PBP2_TMBP_like"/>
    <property type="match status" value="1"/>
</dbReference>
<dbReference type="InterPro" id="IPR006059">
    <property type="entry name" value="SBP"/>
</dbReference>
<feature type="signal peptide" evidence="5">
    <location>
        <begin position="1"/>
        <end position="30"/>
    </location>
</feature>
<gene>
    <name evidence="6" type="ORF">RM812_18205</name>
</gene>
<dbReference type="Proteomes" id="UP001180724">
    <property type="component" value="Unassembled WGS sequence"/>
</dbReference>
<dbReference type="Pfam" id="PF01547">
    <property type="entry name" value="SBP_bac_1"/>
    <property type="match status" value="1"/>
</dbReference>
<evidence type="ECO:0000256" key="5">
    <source>
        <dbReference type="SAM" id="SignalP"/>
    </source>
</evidence>
<dbReference type="PANTHER" id="PTHR43649:SF31">
    <property type="entry name" value="SN-GLYCEROL-3-PHOSPHATE-BINDING PERIPLASMIC PROTEIN UGPB"/>
    <property type="match status" value="1"/>
</dbReference>
<keyword evidence="3" id="KW-0813">Transport</keyword>
<proteinExistence type="inferred from homology"/>
<dbReference type="PANTHER" id="PTHR43649">
    <property type="entry name" value="ARABINOSE-BINDING PROTEIN-RELATED"/>
    <property type="match status" value="1"/>
</dbReference>
<accession>A0ABU3AQN6</accession>
<dbReference type="RefSeq" id="WP_311573626.1">
    <property type="nucleotide sequence ID" value="NZ_JAVRFH010000016.1"/>
</dbReference>
<evidence type="ECO:0000313" key="7">
    <source>
        <dbReference type="Proteomes" id="UP001180724"/>
    </source>
</evidence>
<comment type="caution">
    <text evidence="6">The sequence shown here is derived from an EMBL/GenBank/DDBJ whole genome shotgun (WGS) entry which is preliminary data.</text>
</comment>
<keyword evidence="7" id="KW-1185">Reference proteome</keyword>
<dbReference type="PROSITE" id="PS51257">
    <property type="entry name" value="PROKAR_LIPOPROTEIN"/>
    <property type="match status" value="1"/>
</dbReference>
<dbReference type="SUPFAM" id="SSF53850">
    <property type="entry name" value="Periplasmic binding protein-like II"/>
    <property type="match status" value="1"/>
</dbReference>
<reference evidence="6" key="1">
    <citation type="submission" date="2024-05" db="EMBL/GenBank/DDBJ databases">
        <title>30 novel species of actinomycetes from the DSMZ collection.</title>
        <authorList>
            <person name="Nouioui I."/>
        </authorList>
    </citation>
    <scope>NUCLEOTIDE SEQUENCE</scope>
    <source>
        <strain evidence="6">DSM 40712</strain>
    </source>
</reference>
<dbReference type="EMBL" id="JAVRFH010000016">
    <property type="protein sequence ID" value="MDT0612135.1"/>
    <property type="molecule type" value="Genomic_DNA"/>
</dbReference>
<comment type="similarity">
    <text evidence="2">Belongs to the bacterial solute-binding protein 1 family.</text>
</comment>
<evidence type="ECO:0000256" key="4">
    <source>
        <dbReference type="ARBA" id="ARBA00022729"/>
    </source>
</evidence>
<evidence type="ECO:0000256" key="2">
    <source>
        <dbReference type="ARBA" id="ARBA00008520"/>
    </source>
</evidence>
<name>A0ABU3AQN6_9ACTN</name>
<evidence type="ECO:0000256" key="3">
    <source>
        <dbReference type="ARBA" id="ARBA00022448"/>
    </source>
</evidence>
<keyword evidence="4 5" id="KW-0732">Signal</keyword>
<organism evidence="6 7">
    <name type="scientific">Streptomyces lancefieldiae</name>
    <dbReference type="NCBI Taxonomy" id="3075520"/>
    <lineage>
        <taxon>Bacteria</taxon>
        <taxon>Bacillati</taxon>
        <taxon>Actinomycetota</taxon>
        <taxon>Actinomycetes</taxon>
        <taxon>Kitasatosporales</taxon>
        <taxon>Streptomycetaceae</taxon>
        <taxon>Streptomyces</taxon>
    </lineage>
</organism>
<protein>
    <submittedName>
        <fullName evidence="6">Sugar ABC transporter substrate-binding protein</fullName>
    </submittedName>
</protein>